<dbReference type="PROSITE" id="PS50102">
    <property type="entry name" value="RRM"/>
    <property type="match status" value="1"/>
</dbReference>
<reference evidence="5" key="2">
    <citation type="submission" date="2015-01" db="EMBL/GenBank/DDBJ databases">
        <title>Evolutionary Origins and Diversification of the Mycorrhizal Mutualists.</title>
        <authorList>
            <consortium name="DOE Joint Genome Institute"/>
            <consortium name="Mycorrhizal Genomics Consortium"/>
            <person name="Kohler A."/>
            <person name="Kuo A."/>
            <person name="Nagy L.G."/>
            <person name="Floudas D."/>
            <person name="Copeland A."/>
            <person name="Barry K.W."/>
            <person name="Cichocki N."/>
            <person name="Veneault-Fourrey C."/>
            <person name="LaButti K."/>
            <person name="Lindquist E.A."/>
            <person name="Lipzen A."/>
            <person name="Lundell T."/>
            <person name="Morin E."/>
            <person name="Murat C."/>
            <person name="Riley R."/>
            <person name="Ohm R."/>
            <person name="Sun H."/>
            <person name="Tunlid A."/>
            <person name="Henrissat B."/>
            <person name="Grigoriev I.V."/>
            <person name="Hibbett D.S."/>
            <person name="Martin F."/>
        </authorList>
    </citation>
    <scope>NUCLEOTIDE SEQUENCE [LARGE SCALE GENOMIC DNA]</scope>
    <source>
        <strain evidence="5">Foug A</strain>
    </source>
</reference>
<dbReference type="Gene3D" id="3.30.70.330">
    <property type="match status" value="1"/>
</dbReference>
<accession>A0A0C2ZSP9</accession>
<evidence type="ECO:0000313" key="5">
    <source>
        <dbReference type="Proteomes" id="UP000053989"/>
    </source>
</evidence>
<dbReference type="PANTHER" id="PTHR10501">
    <property type="entry name" value="U1 SMALL NUCLEAR RIBONUCLEOPROTEIN A/U2 SMALL NUCLEAR RIBONUCLEOPROTEIN B"/>
    <property type="match status" value="1"/>
</dbReference>
<proteinExistence type="predicted"/>
<dbReference type="STRING" id="1036808.A0A0C2ZSP9"/>
<dbReference type="InterPro" id="IPR012677">
    <property type="entry name" value="Nucleotide-bd_a/b_plait_sf"/>
</dbReference>
<evidence type="ECO:0000256" key="1">
    <source>
        <dbReference type="ARBA" id="ARBA00022884"/>
    </source>
</evidence>
<dbReference type="AlphaFoldDB" id="A0A0C2ZSP9"/>
<evidence type="ECO:0000259" key="3">
    <source>
        <dbReference type="PROSITE" id="PS50102"/>
    </source>
</evidence>
<reference evidence="4 5" key="1">
    <citation type="submission" date="2014-04" db="EMBL/GenBank/DDBJ databases">
        <authorList>
            <consortium name="DOE Joint Genome Institute"/>
            <person name="Kuo A."/>
            <person name="Kohler A."/>
            <person name="Nagy L.G."/>
            <person name="Floudas D."/>
            <person name="Copeland A."/>
            <person name="Barry K.W."/>
            <person name="Cichocki N."/>
            <person name="Veneault-Fourrey C."/>
            <person name="LaButti K."/>
            <person name="Lindquist E.A."/>
            <person name="Lipzen A."/>
            <person name="Lundell T."/>
            <person name="Morin E."/>
            <person name="Murat C."/>
            <person name="Sun H."/>
            <person name="Tunlid A."/>
            <person name="Henrissat B."/>
            <person name="Grigoriev I.V."/>
            <person name="Hibbett D.S."/>
            <person name="Martin F."/>
            <person name="Nordberg H.P."/>
            <person name="Cantor M.N."/>
            <person name="Hua S.X."/>
        </authorList>
    </citation>
    <scope>NUCLEOTIDE SEQUENCE [LARGE SCALE GENOMIC DNA]</scope>
    <source>
        <strain evidence="4 5">Foug A</strain>
    </source>
</reference>
<keyword evidence="1 2" id="KW-0694">RNA-binding</keyword>
<organism evidence="4 5">
    <name type="scientific">Scleroderma citrinum Foug A</name>
    <dbReference type="NCBI Taxonomy" id="1036808"/>
    <lineage>
        <taxon>Eukaryota</taxon>
        <taxon>Fungi</taxon>
        <taxon>Dikarya</taxon>
        <taxon>Basidiomycota</taxon>
        <taxon>Agaricomycotina</taxon>
        <taxon>Agaricomycetes</taxon>
        <taxon>Agaricomycetidae</taxon>
        <taxon>Boletales</taxon>
        <taxon>Sclerodermatineae</taxon>
        <taxon>Sclerodermataceae</taxon>
        <taxon>Scleroderma</taxon>
    </lineage>
</organism>
<evidence type="ECO:0000256" key="2">
    <source>
        <dbReference type="PROSITE-ProRule" id="PRU00176"/>
    </source>
</evidence>
<evidence type="ECO:0000313" key="4">
    <source>
        <dbReference type="EMBL" id="KIM64548.1"/>
    </source>
</evidence>
<dbReference type="InterPro" id="IPR035979">
    <property type="entry name" value="RBD_domain_sf"/>
</dbReference>
<dbReference type="EMBL" id="KN822027">
    <property type="protein sequence ID" value="KIM64548.1"/>
    <property type="molecule type" value="Genomic_DNA"/>
</dbReference>
<dbReference type="InParanoid" id="A0A0C2ZSP9"/>
<dbReference type="InterPro" id="IPR000504">
    <property type="entry name" value="RRM_dom"/>
</dbReference>
<name>A0A0C2ZSP9_9AGAM</name>
<keyword evidence="5" id="KW-1185">Reference proteome</keyword>
<gene>
    <name evidence="4" type="ORF">SCLCIDRAFT_23293</name>
</gene>
<dbReference type="SUPFAM" id="SSF54928">
    <property type="entry name" value="RNA-binding domain, RBD"/>
    <property type="match status" value="1"/>
</dbReference>
<dbReference type="HOGENOM" id="CLU_1031176_0_0_1"/>
<dbReference type="GO" id="GO:0003723">
    <property type="term" value="F:RNA binding"/>
    <property type="evidence" value="ECO:0007669"/>
    <property type="project" value="UniProtKB-UniRule"/>
</dbReference>
<protein>
    <recommendedName>
        <fullName evidence="3">RRM domain-containing protein</fullName>
    </recommendedName>
</protein>
<sequence>MSPPPPQELKSLINRSLLDSIKAQGDMEPMFISSQPQITVSQSVSELDFTAFFQAEIQSQVHNIFLVQNQIPYVPHLQSNRSPTIHSKVMLVTTGSIKPQQWEEISTIFVVGFPNDMREREFQNMFIFFPGFIAATLTILNKEGTAYGSSRHTGAMNPPLCGGDDHTMSWPPLPVRSLVADHSGRFQGISAQPHKQIIGFAKFRNHQEALEAKKVLEGHRIDAKNDMVLRVEMAKKNLHTKRSAPHW</sequence>
<dbReference type="OrthoDB" id="431169at2759"/>
<feature type="domain" description="RRM" evidence="3">
    <location>
        <begin position="106"/>
        <end position="236"/>
    </location>
</feature>
<dbReference type="Proteomes" id="UP000053989">
    <property type="component" value="Unassembled WGS sequence"/>
</dbReference>